<feature type="domain" description="BHLH" evidence="5">
    <location>
        <begin position="142"/>
        <end position="190"/>
    </location>
</feature>
<keyword evidence="1" id="KW-0238">DNA-binding</keyword>
<dbReference type="EMBL" id="AOGT01001758">
    <property type="protein sequence ID" value="EMG47035.1"/>
    <property type="molecule type" value="Genomic_DNA"/>
</dbReference>
<dbReference type="InterPro" id="IPR047206">
    <property type="entry name" value="bHLHzip_scCBP1-like"/>
</dbReference>
<proteinExistence type="predicted"/>
<name>M3JVU2_CANMX</name>
<dbReference type="Pfam" id="PF00010">
    <property type="entry name" value="HLH"/>
    <property type="match status" value="1"/>
</dbReference>
<dbReference type="Proteomes" id="UP000011777">
    <property type="component" value="Unassembled WGS sequence"/>
</dbReference>
<evidence type="ECO:0000256" key="3">
    <source>
        <dbReference type="SAM" id="Coils"/>
    </source>
</evidence>
<evidence type="ECO:0000313" key="7">
    <source>
        <dbReference type="Proteomes" id="UP000011777"/>
    </source>
</evidence>
<evidence type="ECO:0000259" key="5">
    <source>
        <dbReference type="PROSITE" id="PS50888"/>
    </source>
</evidence>
<dbReference type="SUPFAM" id="SSF47459">
    <property type="entry name" value="HLH, helix-loop-helix DNA-binding domain"/>
    <property type="match status" value="1"/>
</dbReference>
<dbReference type="GO" id="GO:0003700">
    <property type="term" value="F:DNA-binding transcription factor activity"/>
    <property type="evidence" value="ECO:0007669"/>
    <property type="project" value="InterPro"/>
</dbReference>
<evidence type="ECO:0000256" key="2">
    <source>
        <dbReference type="ARBA" id="ARBA00023242"/>
    </source>
</evidence>
<dbReference type="eggNOG" id="KOG1318">
    <property type="taxonomic scope" value="Eukaryota"/>
</dbReference>
<keyword evidence="2" id="KW-0539">Nucleus</keyword>
<dbReference type="InterPro" id="IPR036638">
    <property type="entry name" value="HLH_DNA-bd_sf"/>
</dbReference>
<dbReference type="AlphaFoldDB" id="M3JVU2"/>
<feature type="compositionally biased region" description="Acidic residues" evidence="4">
    <location>
        <begin position="67"/>
        <end position="89"/>
    </location>
</feature>
<accession>M3JVU2</accession>
<protein>
    <submittedName>
        <fullName evidence="6">Centromere DNA binding protein, putative (Transcriptional activator of sulfur metabolism, putative)</fullName>
    </submittedName>
</protein>
<dbReference type="STRING" id="1245528.M3JVU2"/>
<dbReference type="Gene3D" id="4.10.280.10">
    <property type="entry name" value="Helix-loop-helix DNA-binding domain"/>
    <property type="match status" value="1"/>
</dbReference>
<evidence type="ECO:0000256" key="1">
    <source>
        <dbReference type="ARBA" id="ARBA00023125"/>
    </source>
</evidence>
<dbReference type="OrthoDB" id="71302at2759"/>
<feature type="region of interest" description="Disordered" evidence="4">
    <location>
        <begin position="1"/>
        <end position="155"/>
    </location>
</feature>
<evidence type="ECO:0000313" key="6">
    <source>
        <dbReference type="EMBL" id="EMG47035.1"/>
    </source>
</evidence>
<organism evidence="6 7">
    <name type="scientific">Candida maltosa (strain Xu316)</name>
    <name type="common">Yeast</name>
    <dbReference type="NCBI Taxonomy" id="1245528"/>
    <lineage>
        <taxon>Eukaryota</taxon>
        <taxon>Fungi</taxon>
        <taxon>Dikarya</taxon>
        <taxon>Ascomycota</taxon>
        <taxon>Saccharomycotina</taxon>
        <taxon>Pichiomycetes</taxon>
        <taxon>Debaryomycetaceae</taxon>
        <taxon>Candida/Lodderomyces clade</taxon>
        <taxon>Candida</taxon>
    </lineage>
</organism>
<dbReference type="PANTHER" id="PTHR47787:SF1">
    <property type="entry name" value="CENTROMERE-BINDING PROTEIN 1"/>
    <property type="match status" value="1"/>
</dbReference>
<dbReference type="GO" id="GO:0003677">
    <property type="term" value="F:DNA binding"/>
    <property type="evidence" value="ECO:0007669"/>
    <property type="project" value="UniProtKB-KW"/>
</dbReference>
<evidence type="ECO:0000256" key="4">
    <source>
        <dbReference type="SAM" id="MobiDB-lite"/>
    </source>
</evidence>
<dbReference type="GO" id="GO:0005634">
    <property type="term" value="C:nucleus"/>
    <property type="evidence" value="ECO:0007669"/>
    <property type="project" value="TreeGrafter"/>
</dbReference>
<dbReference type="GO" id="GO:0046983">
    <property type="term" value="F:protein dimerization activity"/>
    <property type="evidence" value="ECO:0007669"/>
    <property type="project" value="InterPro"/>
</dbReference>
<keyword evidence="7" id="KW-1185">Reference proteome</keyword>
<reference evidence="6 7" key="1">
    <citation type="submission" date="2013-02" db="EMBL/GenBank/DDBJ databases">
        <title>Genome sequence of Candida maltosa Xu316, a potential industrial strain for xylitol and ethanol production.</title>
        <authorList>
            <person name="Yu J."/>
            <person name="Wang Q."/>
            <person name="Geng X."/>
            <person name="Bao W."/>
            <person name="He P."/>
            <person name="Cai J."/>
        </authorList>
    </citation>
    <scope>NUCLEOTIDE SEQUENCE [LARGE SCALE GENOMIC DNA]</scope>
    <source>
        <strain evidence="7">Xu316</strain>
    </source>
</reference>
<dbReference type="InterPro" id="IPR011598">
    <property type="entry name" value="bHLH_dom"/>
</dbReference>
<dbReference type="PROSITE" id="PS50888">
    <property type="entry name" value="BHLH"/>
    <property type="match status" value="1"/>
</dbReference>
<dbReference type="CDD" id="cd11398">
    <property type="entry name" value="bHLHzip_scCBP1"/>
    <property type="match status" value="1"/>
</dbReference>
<dbReference type="HOGENOM" id="CLU_046871_2_0_1"/>
<feature type="compositionally biased region" description="Basic and acidic residues" evidence="4">
    <location>
        <begin position="7"/>
        <end position="18"/>
    </location>
</feature>
<feature type="compositionally biased region" description="Basic and acidic residues" evidence="4">
    <location>
        <begin position="52"/>
        <end position="66"/>
    </location>
</feature>
<feature type="compositionally biased region" description="Basic and acidic residues" evidence="4">
    <location>
        <begin position="124"/>
        <end position="155"/>
    </location>
</feature>
<dbReference type="SMART" id="SM00353">
    <property type="entry name" value="HLH"/>
    <property type="match status" value="1"/>
</dbReference>
<gene>
    <name evidence="6" type="ORF">G210_2689</name>
</gene>
<comment type="caution">
    <text evidence="6">The sequence shown here is derived from an EMBL/GenBank/DDBJ whole genome shotgun (WGS) entry which is preliminary data.</text>
</comment>
<feature type="coiled-coil region" evidence="3">
    <location>
        <begin position="184"/>
        <end position="239"/>
    </location>
</feature>
<sequence>MSKNSKRPAEDHAVDAGKSKKKSKETSEIDSELLGKQPSSTAAAAVAAVAKPDAKEKNIESDKKPEDEEEEEEKQEDEEEEKEEEEEEESKQVEENSTPVVPTPAVPVPAERFQNYEQTGSDEQPEHDTSKPPHGTEEWHKQRRENHKEVERKRREAINIGIRELAKLIPTTDTNKAQILQRSVEFIKRLKENENNNIEKWTLEKLLTEQAVSELSASNEKLKHELELAYREIEQLKRANNKK</sequence>
<dbReference type="PANTHER" id="PTHR47787">
    <property type="entry name" value="CENTROMERE-BINDING PROTEIN 1"/>
    <property type="match status" value="1"/>
</dbReference>
<keyword evidence="3" id="KW-0175">Coiled coil</keyword>